<feature type="compositionally biased region" description="Polar residues" evidence="1">
    <location>
        <begin position="46"/>
        <end position="64"/>
    </location>
</feature>
<dbReference type="Gramene" id="ORGLA04G0070000.1">
    <property type="protein sequence ID" value="ORGLA04G0070000.1"/>
    <property type="gene ID" value="ORGLA04G0070000"/>
</dbReference>
<evidence type="ECO:0000256" key="1">
    <source>
        <dbReference type="SAM" id="MobiDB-lite"/>
    </source>
</evidence>
<dbReference type="Gramene" id="ORGLA02G0358500.1">
    <property type="protein sequence ID" value="ORGLA02G0358500.1"/>
    <property type="gene ID" value="ORGLA02G0358500"/>
</dbReference>
<organism evidence="2 4">
    <name type="scientific">Oryza glaberrima</name>
    <name type="common">African rice</name>
    <dbReference type="NCBI Taxonomy" id="4538"/>
    <lineage>
        <taxon>Eukaryota</taxon>
        <taxon>Viridiplantae</taxon>
        <taxon>Streptophyta</taxon>
        <taxon>Embryophyta</taxon>
        <taxon>Tracheophyta</taxon>
        <taxon>Spermatophyta</taxon>
        <taxon>Magnoliopsida</taxon>
        <taxon>Liliopsida</taxon>
        <taxon>Poales</taxon>
        <taxon>Poaceae</taxon>
        <taxon>BOP clade</taxon>
        <taxon>Oryzoideae</taxon>
        <taxon>Oryzeae</taxon>
        <taxon>Oryzinae</taxon>
        <taxon>Oryza</taxon>
    </lineage>
</organism>
<dbReference type="EnsemblPlants" id="ORGLA04G0070000.1">
    <property type="protein sequence ID" value="ORGLA04G0070000.1"/>
    <property type="gene ID" value="ORGLA04G0070000"/>
</dbReference>
<dbReference type="Proteomes" id="UP000007306">
    <property type="component" value="Chromosome 4"/>
</dbReference>
<dbReference type="AlphaFoldDB" id="I1P6H9"/>
<sequence>MACDHGEANQAGSGNQGPPYGYSASNNVGISGGLDELAMIQGGGANLSSSDNTTLSQKESNPSNEYGHACVQVTSDV</sequence>
<dbReference type="HOGENOM" id="CLU_2674996_0_0_1"/>
<evidence type="ECO:0000313" key="3">
    <source>
        <dbReference type="EnsemblPlants" id="ORGLA04G0070000.1"/>
    </source>
</evidence>
<evidence type="ECO:0000313" key="2">
    <source>
        <dbReference type="EnsemblPlants" id="ORGLA02G0358500.1"/>
    </source>
</evidence>
<accession>I1P6H9</accession>
<dbReference type="EnsemblPlants" id="ORGLA02G0358500.1">
    <property type="protein sequence ID" value="ORGLA02G0358500.1"/>
    <property type="gene ID" value="ORGLA02G0358500"/>
</dbReference>
<reference evidence="2" key="1">
    <citation type="submission" date="2015-06" db="UniProtKB">
        <authorList>
            <consortium name="EnsemblPlants"/>
        </authorList>
    </citation>
    <scope>IDENTIFICATION</scope>
</reference>
<keyword evidence="4" id="KW-1185">Reference proteome</keyword>
<protein>
    <submittedName>
        <fullName evidence="2">Uncharacterized protein</fullName>
    </submittedName>
</protein>
<feature type="region of interest" description="Disordered" evidence="1">
    <location>
        <begin position="42"/>
        <end position="77"/>
    </location>
</feature>
<proteinExistence type="predicted"/>
<evidence type="ECO:0000313" key="4">
    <source>
        <dbReference type="Proteomes" id="UP000007306"/>
    </source>
</evidence>
<name>I1P6H9_ORYGL</name>
<feature type="region of interest" description="Disordered" evidence="1">
    <location>
        <begin position="1"/>
        <end position="28"/>
    </location>
</feature>
<reference evidence="3 4" key="2">
    <citation type="submission" date="2018-04" db="EMBL/GenBank/DDBJ databases">
        <title>OglaRS2 (Oryza glaberrima Reference Sequence Version 2).</title>
        <authorList>
            <person name="Zhang J."/>
            <person name="Kudrna D."/>
            <person name="Lee S."/>
            <person name="Talag J."/>
            <person name="Rajasekar S."/>
            <person name="Wing R.A."/>
        </authorList>
    </citation>
    <scope>NUCLEOTIDE SEQUENCE [LARGE SCALE GENOMIC DNA]</scope>
    <source>
        <strain evidence="3 4">cv. IRGC 96717</strain>
    </source>
</reference>